<dbReference type="InterPro" id="IPR007187">
    <property type="entry name" value="Nucleoporin_Nup133/Nup155_C"/>
</dbReference>
<gene>
    <name evidence="8" type="ORF">CTEN210_18258</name>
</gene>
<protein>
    <recommendedName>
        <fullName evidence="10">Nuclear pore complex protein Nup155</fullName>
    </recommendedName>
</protein>
<evidence type="ECO:0000259" key="6">
    <source>
        <dbReference type="Pfam" id="PF03177"/>
    </source>
</evidence>
<feature type="region of interest" description="Disordered" evidence="5">
    <location>
        <begin position="57"/>
        <end position="78"/>
    </location>
</feature>
<dbReference type="GO" id="GO:0000972">
    <property type="term" value="P:transcription-dependent tethering of RNA polymerase II gene DNA at nuclear periphery"/>
    <property type="evidence" value="ECO:0007669"/>
    <property type="project" value="TreeGrafter"/>
</dbReference>
<evidence type="ECO:0000256" key="5">
    <source>
        <dbReference type="SAM" id="MobiDB-lite"/>
    </source>
</evidence>
<comment type="similarity">
    <text evidence="2">Belongs to the non-repetitive/WGA-negative nucleoporin family.</text>
</comment>
<dbReference type="SUPFAM" id="SSF69322">
    <property type="entry name" value="Tricorn protease domain 2"/>
    <property type="match status" value="1"/>
</dbReference>
<keyword evidence="4" id="KW-0539">Nucleus</keyword>
<feature type="domain" description="Nucleoporin Nup133/Nup155-like C-terminal" evidence="6">
    <location>
        <begin position="968"/>
        <end position="1824"/>
    </location>
</feature>
<evidence type="ECO:0000313" key="8">
    <source>
        <dbReference type="EMBL" id="GFH61782.1"/>
    </source>
</evidence>
<evidence type="ECO:0008006" key="10">
    <source>
        <dbReference type="Google" id="ProtNLM"/>
    </source>
</evidence>
<dbReference type="Gene3D" id="1.25.40.440">
    <property type="entry name" value="Nucleoporin, helical domain, central subdomain"/>
    <property type="match status" value="1"/>
</dbReference>
<reference evidence="8 9" key="1">
    <citation type="journal article" date="2021" name="Sci. Rep.">
        <title>The genome of the diatom Chaetoceros tenuissimus carries an ancient integrated fragment of an extant virus.</title>
        <authorList>
            <person name="Hongo Y."/>
            <person name="Kimura K."/>
            <person name="Takaki Y."/>
            <person name="Yoshida Y."/>
            <person name="Baba S."/>
            <person name="Kobayashi G."/>
            <person name="Nagasaki K."/>
            <person name="Hano T."/>
            <person name="Tomaru Y."/>
        </authorList>
    </citation>
    <scope>NUCLEOTIDE SEQUENCE [LARGE SCALE GENOMIC DNA]</scope>
    <source>
        <strain evidence="8 9">NIES-3715</strain>
    </source>
</reference>
<sequence>MTSTESTFETTAASIDPFLSNDFYPLTQANASILSALRKDESDPNADLYRRIASSNTSMHNSEAHSYTSHNGSSNGPDIHHTMQYQQSIPLPPYLTNIVKETKLSSLMGILPEGDMVWVSIDDSLYIWEYGSVEKGRKKEDFVCFQVPTGQCIVSVGIVRPKPGVFKDIVEWCLVVTTPEEAIICALAREHTNDQSDSHLVLIPTRYEIPTDSVPLLAICGTPDGRIFMGGYDGCLYEMSYEANMMQNGYATSRFFSGDDDYDYPPQPSLTSFIASAGKRALSSLVFGPSSPSEQRARKCRKVNHSSFAPPVVSAFVPGFVLKASSAVFGSSPSTAGGPIVNLTYDKDRKTMYALTANGYIHAFDLDTSVEYKSSNGNLMTKPDAQPPKWACSVNVTKSVRKYLDSVSHGRMYPPGTMGSDAAIAAISFPGGGAGAKAGVGGMEGARSILKAADAEVMKKKSQDASRRNNANTGRNARGILRSAMDGSLHPISIHVVPSTESKFLTLVAISSGGLRYYLSVLPDAGTSYGTSSVRPGRRFTLCHIRAPPPFVAANGIKMDSKLLKGCEPRMTNRNGELKGRATRGCYKAGVSMLAIDCDDPTKDSVGDAILSITPDYTQNTSLDQTTNRTSSTAMVPYNSANNSCNGVKEMVSLPTMDNSLDISVLPGGHVWELNVRSLSNKKNAAILRLFSQSTTPSSAGQNEKVLPAYFPPSNRRNMNRTRNSNLSIHSASALDTASAIYSGNMVATGGVTGLIKSYLLGKRGISSRPPSIPKRQNQAYRLSENHGCDMEGFSVPRQVKNNMLRKDSALVSSRLPNSILKPPSAPLSELAKQHLLVGSECDGMLALNSGGLHYFGTQAPIQKLQLLLQNSHSSTIGRDESVKSFFKNYGFGEGCAMALSLAINPNISDSTRSKAVQSALSFAHRPSLSQMLQTSSGVSTTAESNGSNPFLPQNISAKFEGYTFKSSCLLEGLTSLISRLMRPIWCKPAVVVKEGRIIPPRRKGGLSEQLPAKVELLLDQHTLDDLRKPLVALQIIMKDIFGPAVKNVPGAHAGDADMMDMTDSQGYSSGYASGGLINQSLQYQNDSRFQNNSRDLQPTEKEVVSAAEQIEERNIHALYRLVSRTVQLLSLFDHLRRAHYSQSLPDVEFGLLHGLTFSQLVTMKAAQDRIEALLTNLFSSSTNVHEEGSSNSSVETDNLCSLLSQQCYLYFSVASRLTFLGFRNAEVALSTTSISKQNEHTLAASNYLREASKHWHSSTHIIGQLKATPKVSSTQSAFDRFNDIAMKAIENGSPLARAISILMELRDVEAVVDICINCSRNFDSDVVKTNNISQSQDELISNDMLPWEKSLYHRHLHESQQVDPKMNIASNELESDLYIQRACHALLYFSLGQLLESVAQYPQDSNLVEKMLSIATSYSNNLPFLHGLFEYLASSGHVDTLLRIDSHLLEKWLLDHSKDSHLLWRYYTVHNIHWMGGEVVWNRAISASNDIPLAERLECLTRAQGSYSIAQKEANTEKALLQRRIASGSAKSNDSLLQRYVDVPSWDELNNAVAQISEQIDVAKIQTRLLATILSSSNAKNVNEEQLNELKFSLVDISKMYNDFAGPLGLYDICLAILHTCKHDDSPTITKLWRSIFCEELIPCRTTSNSVKTFLSNLQKDSILKDEEIVVSASSVSKENGEVLMSFEDGSWMSNIKERLISLGKELHGKGSDFTFPIHFIAECLEGIYHAYIDSNKLKSDFWPIRVLAESGCSMFAILDAYHTIYTNSGDASNSNLKMQQLSNIAQILNMWISVCTHSSASMNEVSLKDVEVNKRLLDRYSSSILGEIDNYKATIESFVGCDADKVARCYNMFDDIENSLRRRTP</sequence>
<evidence type="ECO:0000259" key="7">
    <source>
        <dbReference type="Pfam" id="PF08801"/>
    </source>
</evidence>
<dbReference type="Pfam" id="PF08801">
    <property type="entry name" value="Nucleoporin_N"/>
    <property type="match status" value="1"/>
</dbReference>
<evidence type="ECO:0000256" key="2">
    <source>
        <dbReference type="ARBA" id="ARBA00007373"/>
    </source>
</evidence>
<dbReference type="PANTHER" id="PTHR10350:SF6">
    <property type="entry name" value="NUCLEAR PORE COMPLEX PROTEIN NUP155"/>
    <property type="match status" value="1"/>
</dbReference>
<dbReference type="InterPro" id="IPR042537">
    <property type="entry name" value="Nucleoporin_Nup155_C_2"/>
</dbReference>
<keyword evidence="9" id="KW-1185">Reference proteome</keyword>
<dbReference type="Gene3D" id="1.20.120.1880">
    <property type="entry name" value="Nucleoporin, helical C-terminal domain"/>
    <property type="match status" value="1"/>
</dbReference>
<dbReference type="GO" id="GO:0006405">
    <property type="term" value="P:RNA export from nucleus"/>
    <property type="evidence" value="ECO:0007669"/>
    <property type="project" value="TreeGrafter"/>
</dbReference>
<evidence type="ECO:0000256" key="3">
    <source>
        <dbReference type="ARBA" id="ARBA00022448"/>
    </source>
</evidence>
<dbReference type="PANTHER" id="PTHR10350">
    <property type="entry name" value="NUCLEAR PORE COMPLEX PROTEIN NUP155"/>
    <property type="match status" value="1"/>
</dbReference>
<organism evidence="8 9">
    <name type="scientific">Chaetoceros tenuissimus</name>
    <dbReference type="NCBI Taxonomy" id="426638"/>
    <lineage>
        <taxon>Eukaryota</taxon>
        <taxon>Sar</taxon>
        <taxon>Stramenopiles</taxon>
        <taxon>Ochrophyta</taxon>
        <taxon>Bacillariophyta</taxon>
        <taxon>Coscinodiscophyceae</taxon>
        <taxon>Chaetocerotophycidae</taxon>
        <taxon>Chaetocerotales</taxon>
        <taxon>Chaetocerotaceae</taxon>
        <taxon>Chaetoceros</taxon>
    </lineage>
</organism>
<keyword evidence="3" id="KW-0813">Transport</keyword>
<dbReference type="GO" id="GO:0006606">
    <property type="term" value="P:protein import into nucleus"/>
    <property type="evidence" value="ECO:0007669"/>
    <property type="project" value="TreeGrafter"/>
</dbReference>
<feature type="domain" description="Nucleoporin Nup133/Nup155-like N-terminal" evidence="7">
    <location>
        <begin position="87"/>
        <end position="243"/>
    </location>
</feature>
<dbReference type="EMBL" id="BLLK01000075">
    <property type="protein sequence ID" value="GFH61782.1"/>
    <property type="molecule type" value="Genomic_DNA"/>
</dbReference>
<dbReference type="Proteomes" id="UP001054902">
    <property type="component" value="Unassembled WGS sequence"/>
</dbReference>
<evidence type="ECO:0000256" key="4">
    <source>
        <dbReference type="ARBA" id="ARBA00023242"/>
    </source>
</evidence>
<dbReference type="InterPro" id="IPR042538">
    <property type="entry name" value="Nucleoporin_Nup155_C_3"/>
</dbReference>
<accession>A0AAD3DC43</accession>
<name>A0AAD3DC43_9STRA</name>
<feature type="compositionally biased region" description="Polar residues" evidence="5">
    <location>
        <begin position="57"/>
        <end position="76"/>
    </location>
</feature>
<dbReference type="GO" id="GO:0044611">
    <property type="term" value="C:nuclear pore inner ring"/>
    <property type="evidence" value="ECO:0007669"/>
    <property type="project" value="TreeGrafter"/>
</dbReference>
<evidence type="ECO:0000256" key="1">
    <source>
        <dbReference type="ARBA" id="ARBA00004123"/>
    </source>
</evidence>
<comment type="subcellular location">
    <subcellularLocation>
        <location evidence="1">Nucleus</location>
    </subcellularLocation>
</comment>
<feature type="region of interest" description="Disordered" evidence="5">
    <location>
        <begin position="698"/>
        <end position="719"/>
    </location>
</feature>
<dbReference type="Gene3D" id="1.20.58.1780">
    <property type="match status" value="1"/>
</dbReference>
<comment type="caution">
    <text evidence="8">The sequence shown here is derived from an EMBL/GenBank/DDBJ whole genome shotgun (WGS) entry which is preliminary data.</text>
</comment>
<evidence type="ECO:0000313" key="9">
    <source>
        <dbReference type="Proteomes" id="UP001054902"/>
    </source>
</evidence>
<dbReference type="InterPro" id="IPR014908">
    <property type="entry name" value="Nucleoporin_Nup133/Nup155_N"/>
</dbReference>
<dbReference type="GO" id="GO:0036228">
    <property type="term" value="P:protein localization to nuclear inner membrane"/>
    <property type="evidence" value="ECO:0007669"/>
    <property type="project" value="TreeGrafter"/>
</dbReference>
<proteinExistence type="inferred from homology"/>
<dbReference type="InterPro" id="IPR004870">
    <property type="entry name" value="Nucleoporin_Nup155"/>
</dbReference>
<dbReference type="GO" id="GO:0017056">
    <property type="term" value="F:structural constituent of nuclear pore"/>
    <property type="evidence" value="ECO:0007669"/>
    <property type="project" value="InterPro"/>
</dbReference>
<dbReference type="Pfam" id="PF03177">
    <property type="entry name" value="Nucleoporin_C"/>
    <property type="match status" value="1"/>
</dbReference>